<organism evidence="1 2">
    <name type="scientific">Micromonospora coerulea</name>
    <dbReference type="NCBI Taxonomy" id="47856"/>
    <lineage>
        <taxon>Bacteria</taxon>
        <taxon>Bacillati</taxon>
        <taxon>Actinomycetota</taxon>
        <taxon>Actinomycetes</taxon>
        <taxon>Micromonosporales</taxon>
        <taxon>Micromonosporaceae</taxon>
        <taxon>Micromonospora</taxon>
    </lineage>
</organism>
<gene>
    <name evidence="1" type="ORF">GCM10023176_13180</name>
</gene>
<dbReference type="Pfam" id="PF08811">
    <property type="entry name" value="DUF1800"/>
    <property type="match status" value="1"/>
</dbReference>
<evidence type="ECO:0000313" key="2">
    <source>
        <dbReference type="Proteomes" id="UP001500307"/>
    </source>
</evidence>
<dbReference type="Proteomes" id="UP001500307">
    <property type="component" value="Unassembled WGS sequence"/>
</dbReference>
<comment type="caution">
    <text evidence="1">The sequence shown here is derived from an EMBL/GenBank/DDBJ whole genome shotgun (WGS) entry which is preliminary data.</text>
</comment>
<name>A0ABP8SCF0_9ACTN</name>
<dbReference type="RefSeq" id="WP_346117114.1">
    <property type="nucleotide sequence ID" value="NZ_BAABGU010000005.1"/>
</dbReference>
<protein>
    <submittedName>
        <fullName evidence="1">DUF1800 domain-containing protein</fullName>
    </submittedName>
</protein>
<proteinExistence type="predicted"/>
<dbReference type="EMBL" id="BAABGU010000005">
    <property type="protein sequence ID" value="GAA4565326.1"/>
    <property type="molecule type" value="Genomic_DNA"/>
</dbReference>
<reference evidence="2" key="1">
    <citation type="journal article" date="2019" name="Int. J. Syst. Evol. Microbiol.">
        <title>The Global Catalogue of Microorganisms (GCM) 10K type strain sequencing project: providing services to taxonomists for standard genome sequencing and annotation.</title>
        <authorList>
            <consortium name="The Broad Institute Genomics Platform"/>
            <consortium name="The Broad Institute Genome Sequencing Center for Infectious Disease"/>
            <person name="Wu L."/>
            <person name="Ma J."/>
        </authorList>
    </citation>
    <scope>NUCLEOTIDE SEQUENCE [LARGE SCALE GENOMIC DNA]</scope>
    <source>
        <strain evidence="2">JCM 3175</strain>
    </source>
</reference>
<accession>A0ABP8SCF0</accession>
<evidence type="ECO:0000313" key="1">
    <source>
        <dbReference type="EMBL" id="GAA4565326.1"/>
    </source>
</evidence>
<sequence length="422" mass="46262">MGDSVGLLLRRAGFGPTAVELAAARQACYPAALSALVTPPGPDVGAMNAPVPDLGPDAYAGKRDLTYEEKVRLEDLRTAQTEQLTQWWLNRMTVASHQAVEKLVFFWHGHWATSVKKVRSPQLMLAQHRTLRGAPDFKAMARQMVVDAALNHYLDGHLNTRQAPNENLARELCELFTVGLGNYTEKDVKEAGRALTGWRFSLTRGRSVFEPQAHDGGSKTILGRTAAFAADSLVELLLDQDACPRFVASRLWFRYGSSVDPIPGRLRDRMVAAFPAPMAMLQVLLDDEAFHATAGTAVKQPVEWLVGALRQLGLRPSSLPPPERTAILHDLESLGQLPFAPPNVGGWPAGGAWLTSAAAEVRLRLAGRLADRAPVGALTPESLAYLLCVDRWTNRTYQVLRGTQDRRRLLILGLVSPEYLVT</sequence>
<keyword evidence="2" id="KW-1185">Reference proteome</keyword>
<dbReference type="InterPro" id="IPR014917">
    <property type="entry name" value="DUF1800"/>
</dbReference>